<dbReference type="PANTHER" id="PTHR43130:SF3">
    <property type="entry name" value="HTH-TYPE TRANSCRIPTIONAL REGULATOR RV1931C"/>
    <property type="match status" value="1"/>
</dbReference>
<dbReference type="InterPro" id="IPR002818">
    <property type="entry name" value="DJ-1/PfpI"/>
</dbReference>
<keyword evidence="6" id="KW-1185">Reference proteome</keyword>
<evidence type="ECO:0000259" key="4">
    <source>
        <dbReference type="PROSITE" id="PS01124"/>
    </source>
</evidence>
<evidence type="ECO:0000256" key="2">
    <source>
        <dbReference type="ARBA" id="ARBA00023125"/>
    </source>
</evidence>
<name>A0ABT2XF94_9RHOB</name>
<dbReference type="Gene3D" id="3.40.50.880">
    <property type="match status" value="1"/>
</dbReference>
<reference evidence="5 6" key="1">
    <citation type="submission" date="2022-10" db="EMBL/GenBank/DDBJ databases">
        <title>Defluviimonas sp. nov., isolated from ocean surface sediments.</title>
        <authorList>
            <person name="He W."/>
            <person name="Wang L."/>
            <person name="Zhang D.-F."/>
        </authorList>
    </citation>
    <scope>NUCLEOTIDE SEQUENCE [LARGE SCALE GENOMIC DNA]</scope>
    <source>
        <strain evidence="5 6">WL0024</strain>
    </source>
</reference>
<dbReference type="PANTHER" id="PTHR43130">
    <property type="entry name" value="ARAC-FAMILY TRANSCRIPTIONAL REGULATOR"/>
    <property type="match status" value="1"/>
</dbReference>
<proteinExistence type="predicted"/>
<dbReference type="InterPro" id="IPR020449">
    <property type="entry name" value="Tscrpt_reg_AraC-type_HTH"/>
</dbReference>
<dbReference type="InterPro" id="IPR018062">
    <property type="entry name" value="HTH_AraC-typ_CS"/>
</dbReference>
<dbReference type="Proteomes" id="UP001209535">
    <property type="component" value="Unassembled WGS sequence"/>
</dbReference>
<dbReference type="InterPro" id="IPR029062">
    <property type="entry name" value="Class_I_gatase-like"/>
</dbReference>
<sequence length="348" mass="39278">MDRVFTNEVREELGPQRPAPAMQPSLRIGILAVPDFTLMSFSCFVEYLRLAADERDFSRKIYCDWSLLSNSTDPIRASCGFEMVPTAGVDTLSSYDYLLVHGGILHSRERTPDYVYQTIDRAVQEKVPLVGLCTGQFVLAEMGLLDGRKCAVHFSQEPAMNKLFPKVETDTESPVVEDRGVITCPGGLAAISLATRLVSEHCGTARAEKVMHYFMADRHESNFRKYSDVQSLSGGYCQDKRVLNAIAIMRQQMYERNDIADIADQVGSSKRGLTRLFHLHFDKAPMEYWRDIRLSAAHWQIVNSGRSITEIAYECGFTDSSHLIRWFKKKYGVTPSALRKANVRVGAR</sequence>
<keyword evidence="3" id="KW-0804">Transcription</keyword>
<dbReference type="SMART" id="SM00342">
    <property type="entry name" value="HTH_ARAC"/>
    <property type="match status" value="1"/>
</dbReference>
<dbReference type="PROSITE" id="PS01124">
    <property type="entry name" value="HTH_ARAC_FAMILY_2"/>
    <property type="match status" value="1"/>
</dbReference>
<dbReference type="InterPro" id="IPR009057">
    <property type="entry name" value="Homeodomain-like_sf"/>
</dbReference>
<dbReference type="Gene3D" id="1.10.10.60">
    <property type="entry name" value="Homeodomain-like"/>
    <property type="match status" value="1"/>
</dbReference>
<dbReference type="Pfam" id="PF01965">
    <property type="entry name" value="DJ-1_PfpI"/>
    <property type="match status" value="1"/>
</dbReference>
<dbReference type="InterPro" id="IPR018060">
    <property type="entry name" value="HTH_AraC"/>
</dbReference>
<dbReference type="PROSITE" id="PS00041">
    <property type="entry name" value="HTH_ARAC_FAMILY_1"/>
    <property type="match status" value="1"/>
</dbReference>
<dbReference type="Pfam" id="PF12833">
    <property type="entry name" value="HTH_18"/>
    <property type="match status" value="1"/>
</dbReference>
<dbReference type="CDD" id="cd03136">
    <property type="entry name" value="GATase1_AraC_ArgR_like"/>
    <property type="match status" value="1"/>
</dbReference>
<dbReference type="SUPFAM" id="SSF52317">
    <property type="entry name" value="Class I glutamine amidotransferase-like"/>
    <property type="match status" value="1"/>
</dbReference>
<organism evidence="5 6">
    <name type="scientific">Albidovulum salinarum</name>
    <dbReference type="NCBI Taxonomy" id="2984153"/>
    <lineage>
        <taxon>Bacteria</taxon>
        <taxon>Pseudomonadati</taxon>
        <taxon>Pseudomonadota</taxon>
        <taxon>Alphaproteobacteria</taxon>
        <taxon>Rhodobacterales</taxon>
        <taxon>Paracoccaceae</taxon>
        <taxon>Albidovulum</taxon>
    </lineage>
</organism>
<protein>
    <submittedName>
        <fullName evidence="5">Helix-turn-helix domain-containing protein</fullName>
    </submittedName>
</protein>
<dbReference type="SUPFAM" id="SSF46689">
    <property type="entry name" value="Homeodomain-like"/>
    <property type="match status" value="2"/>
</dbReference>
<keyword evidence="2" id="KW-0238">DNA-binding</keyword>
<dbReference type="RefSeq" id="WP_263340334.1">
    <property type="nucleotide sequence ID" value="NZ_JAOVQO010000027.1"/>
</dbReference>
<evidence type="ECO:0000256" key="1">
    <source>
        <dbReference type="ARBA" id="ARBA00023015"/>
    </source>
</evidence>
<comment type="caution">
    <text evidence="5">The sequence shown here is derived from an EMBL/GenBank/DDBJ whole genome shotgun (WGS) entry which is preliminary data.</text>
</comment>
<evidence type="ECO:0000313" key="6">
    <source>
        <dbReference type="Proteomes" id="UP001209535"/>
    </source>
</evidence>
<keyword evidence="1" id="KW-0805">Transcription regulation</keyword>
<evidence type="ECO:0000256" key="3">
    <source>
        <dbReference type="ARBA" id="ARBA00023163"/>
    </source>
</evidence>
<dbReference type="InterPro" id="IPR052158">
    <property type="entry name" value="INH-QAR"/>
</dbReference>
<dbReference type="EMBL" id="JAOVQO010000027">
    <property type="protein sequence ID" value="MCU9850345.1"/>
    <property type="molecule type" value="Genomic_DNA"/>
</dbReference>
<evidence type="ECO:0000313" key="5">
    <source>
        <dbReference type="EMBL" id="MCU9850345.1"/>
    </source>
</evidence>
<dbReference type="PRINTS" id="PR00032">
    <property type="entry name" value="HTHARAC"/>
</dbReference>
<feature type="domain" description="HTH araC/xylS-type" evidence="4">
    <location>
        <begin position="243"/>
        <end position="341"/>
    </location>
</feature>
<gene>
    <name evidence="5" type="ORF">OEZ60_20380</name>
</gene>
<accession>A0ABT2XF94</accession>